<dbReference type="InterPro" id="IPR014782">
    <property type="entry name" value="Peptidase_M1_dom"/>
</dbReference>
<keyword evidence="8" id="KW-0479">Metal-binding</keyword>
<keyword evidence="18" id="KW-1185">Reference proteome</keyword>
<evidence type="ECO:0000256" key="3">
    <source>
        <dbReference type="ARBA" id="ARBA00010136"/>
    </source>
</evidence>
<dbReference type="InterPro" id="IPR024571">
    <property type="entry name" value="ERAP1-like_C_dom"/>
</dbReference>
<evidence type="ECO:0000256" key="5">
    <source>
        <dbReference type="ARBA" id="ARBA00015611"/>
    </source>
</evidence>
<dbReference type="CDD" id="cd09602">
    <property type="entry name" value="M1_APN"/>
    <property type="match status" value="1"/>
</dbReference>
<dbReference type="GO" id="GO:0016020">
    <property type="term" value="C:membrane"/>
    <property type="evidence" value="ECO:0007669"/>
    <property type="project" value="TreeGrafter"/>
</dbReference>
<dbReference type="InterPro" id="IPR042097">
    <property type="entry name" value="Aminopeptidase_N-like_N_sf"/>
</dbReference>
<evidence type="ECO:0000256" key="4">
    <source>
        <dbReference type="ARBA" id="ARBA00012564"/>
    </source>
</evidence>
<name>A0A5C4U1L4_9CORY</name>
<dbReference type="EMBL" id="VDHJ01000017">
    <property type="protein sequence ID" value="TNL94877.1"/>
    <property type="molecule type" value="Genomic_DNA"/>
</dbReference>
<dbReference type="PANTHER" id="PTHR11533">
    <property type="entry name" value="PROTEASE M1 ZINC METALLOPROTEASE"/>
    <property type="match status" value="1"/>
</dbReference>
<dbReference type="AlphaFoldDB" id="A0A5C4U1L4"/>
<evidence type="ECO:0000259" key="16">
    <source>
        <dbReference type="Pfam" id="PF17900"/>
    </source>
</evidence>
<dbReference type="GO" id="GO:0008270">
    <property type="term" value="F:zinc ion binding"/>
    <property type="evidence" value="ECO:0007669"/>
    <property type="project" value="InterPro"/>
</dbReference>
<dbReference type="Pfam" id="PF01433">
    <property type="entry name" value="Peptidase_M1"/>
    <property type="match status" value="1"/>
</dbReference>
<dbReference type="Pfam" id="PF11838">
    <property type="entry name" value="ERAP1_C"/>
    <property type="match status" value="1"/>
</dbReference>
<evidence type="ECO:0000259" key="14">
    <source>
        <dbReference type="Pfam" id="PF01433"/>
    </source>
</evidence>
<evidence type="ECO:0000256" key="7">
    <source>
        <dbReference type="ARBA" id="ARBA00022670"/>
    </source>
</evidence>
<evidence type="ECO:0000256" key="11">
    <source>
        <dbReference type="ARBA" id="ARBA00023049"/>
    </source>
</evidence>
<dbReference type="GO" id="GO:0016285">
    <property type="term" value="F:alanyl aminopeptidase activity"/>
    <property type="evidence" value="ECO:0007669"/>
    <property type="project" value="UniProtKB-EC"/>
</dbReference>
<dbReference type="SUPFAM" id="SSF63737">
    <property type="entry name" value="Leukotriene A4 hydrolase N-terminal domain"/>
    <property type="match status" value="1"/>
</dbReference>
<dbReference type="RefSeq" id="WP_139466380.1">
    <property type="nucleotide sequence ID" value="NZ_VDHJ01000017.1"/>
</dbReference>
<accession>A0A5C4U1L4</accession>
<dbReference type="InterPro" id="IPR012778">
    <property type="entry name" value="Pept_M1_aminopeptidase"/>
</dbReference>
<dbReference type="GO" id="GO:0070006">
    <property type="term" value="F:metalloaminopeptidase activity"/>
    <property type="evidence" value="ECO:0007669"/>
    <property type="project" value="TreeGrafter"/>
</dbReference>
<proteinExistence type="inferred from homology"/>
<evidence type="ECO:0000256" key="12">
    <source>
        <dbReference type="ARBA" id="ARBA00029811"/>
    </source>
</evidence>
<dbReference type="InterPro" id="IPR050344">
    <property type="entry name" value="Peptidase_M1_aminopeptidases"/>
</dbReference>
<feature type="domain" description="Peptidase M1 membrane alanine aminopeptidase" evidence="14">
    <location>
        <begin position="239"/>
        <end position="450"/>
    </location>
</feature>
<dbReference type="Pfam" id="PF17900">
    <property type="entry name" value="Peptidase_M1_N"/>
    <property type="match status" value="1"/>
</dbReference>
<comment type="similarity">
    <text evidence="3">Belongs to the peptidase M1 family.</text>
</comment>
<comment type="cofactor">
    <cofactor evidence="2">
        <name>Zn(2+)</name>
        <dbReference type="ChEBI" id="CHEBI:29105"/>
    </cofactor>
</comment>
<keyword evidence="11" id="KW-0482">Metalloprotease</keyword>
<dbReference type="GO" id="GO:0005615">
    <property type="term" value="C:extracellular space"/>
    <property type="evidence" value="ECO:0007669"/>
    <property type="project" value="TreeGrafter"/>
</dbReference>
<dbReference type="InterPro" id="IPR045357">
    <property type="entry name" value="Aminopeptidase_N-like_N"/>
</dbReference>
<keyword evidence="10" id="KW-0862">Zinc</keyword>
<gene>
    <name evidence="17" type="primary">pepN</name>
    <name evidence="17" type="ORF">FHE74_10030</name>
</gene>
<dbReference type="GO" id="GO:0006508">
    <property type="term" value="P:proteolysis"/>
    <property type="evidence" value="ECO:0007669"/>
    <property type="project" value="UniProtKB-KW"/>
</dbReference>
<comment type="catalytic activity">
    <reaction evidence="1">
        <text>Release of an N-terminal amino acid, Xaa-|-Yaa- from a peptide, amide or arylamide. Xaa is preferably Ala, but may be most amino acids including Pro (slow action). When a terminal hydrophobic residue is followed by a prolyl residue, the two may be released as an intact Xaa-Pro dipeptide.</text>
        <dbReference type="EC" id="3.4.11.2"/>
    </reaction>
</comment>
<dbReference type="NCBIfam" id="TIGR02412">
    <property type="entry name" value="pepN_strep_liv"/>
    <property type="match status" value="1"/>
</dbReference>
<evidence type="ECO:0000256" key="9">
    <source>
        <dbReference type="ARBA" id="ARBA00022801"/>
    </source>
</evidence>
<feature type="domain" description="ERAP1-like C-terminal" evidence="15">
    <location>
        <begin position="518"/>
        <end position="816"/>
    </location>
</feature>
<keyword evidence="6 17" id="KW-0031">Aminopeptidase</keyword>
<evidence type="ECO:0000256" key="13">
    <source>
        <dbReference type="ARBA" id="ARBA00031533"/>
    </source>
</evidence>
<evidence type="ECO:0000259" key="15">
    <source>
        <dbReference type="Pfam" id="PF11838"/>
    </source>
</evidence>
<dbReference type="OrthoDB" id="100605at2"/>
<dbReference type="PANTHER" id="PTHR11533:SF174">
    <property type="entry name" value="PUROMYCIN-SENSITIVE AMINOPEPTIDASE-RELATED"/>
    <property type="match status" value="1"/>
</dbReference>
<dbReference type="SUPFAM" id="SSF55486">
    <property type="entry name" value="Metalloproteases ('zincins'), catalytic domain"/>
    <property type="match status" value="1"/>
</dbReference>
<keyword evidence="7" id="KW-0645">Protease</keyword>
<comment type="caution">
    <text evidence="17">The sequence shown here is derived from an EMBL/GenBank/DDBJ whole genome shotgun (WGS) entry which is preliminary data.</text>
</comment>
<organism evidence="17 18">
    <name type="scientific">Corynebacterium tapiri</name>
    <dbReference type="NCBI Taxonomy" id="1448266"/>
    <lineage>
        <taxon>Bacteria</taxon>
        <taxon>Bacillati</taxon>
        <taxon>Actinomycetota</taxon>
        <taxon>Actinomycetes</taxon>
        <taxon>Mycobacteriales</taxon>
        <taxon>Corynebacteriaceae</taxon>
        <taxon>Corynebacterium</taxon>
    </lineage>
</organism>
<dbReference type="GO" id="GO:0043171">
    <property type="term" value="P:peptide catabolic process"/>
    <property type="evidence" value="ECO:0007669"/>
    <property type="project" value="TreeGrafter"/>
</dbReference>
<protein>
    <recommendedName>
        <fullName evidence="5">Aminopeptidase N</fullName>
        <ecNumber evidence="4">3.4.11.2</ecNumber>
    </recommendedName>
    <alternativeName>
        <fullName evidence="12">Alanine aminopeptidase</fullName>
    </alternativeName>
    <alternativeName>
        <fullName evidence="13">Lysyl aminopeptidase</fullName>
    </alternativeName>
</protein>
<evidence type="ECO:0000256" key="2">
    <source>
        <dbReference type="ARBA" id="ARBA00001947"/>
    </source>
</evidence>
<dbReference type="FunFam" id="1.10.390.10:FF:000004">
    <property type="entry name" value="Aminopeptidase N"/>
    <property type="match status" value="1"/>
</dbReference>
<dbReference type="PRINTS" id="PR00756">
    <property type="entry name" value="ALADIPTASE"/>
</dbReference>
<evidence type="ECO:0000313" key="18">
    <source>
        <dbReference type="Proteomes" id="UP000312032"/>
    </source>
</evidence>
<dbReference type="InterPro" id="IPR001930">
    <property type="entry name" value="Peptidase_M1"/>
</dbReference>
<dbReference type="InterPro" id="IPR027268">
    <property type="entry name" value="Peptidase_M4/M1_CTD_sf"/>
</dbReference>
<keyword evidence="9 17" id="KW-0378">Hydrolase</keyword>
<feature type="domain" description="Aminopeptidase N-like N-terminal" evidence="16">
    <location>
        <begin position="22"/>
        <end position="164"/>
    </location>
</feature>
<sequence length="830" mass="92721">MSSLNLTEIEARERSQLIEAQHYHVALDVTGSERFSSRTTAIFTARAAGDTFIDLNTDDVSKVLLDGSELDLTNVSAENGIPLTVQPGDHVLQVEATIAYSHTGQGLHRFVDPADDQAYLYTQFETADAKRVFACFDQPDMKATYDLEVTANENDRVILNAPTTVEGATHRARIDYPLSTYLVAICVGPYAEFSDTWRGELTHHEQTPQDQPHELEIPMSIFCRASIAEHLDHERLFTETKQGFDFYHRNFGYAYPFGKYDQLFVPEFNMGAMENAGCVTLRDEYVFTSQATHYRYERRADTVLHEMAHMWFGDLVTMQWWGDLWLNESFATWAAAISQAEETQYDTAWVTFANVEKAWAYAQDQLPTTHPVSTSAEDIETVEQNFDGITYAKGASVLKQLQAYVGREEFFAGVRLHFARHAFGNATFDDLLSALEHTSGRDLSFWADQWLKTTGVNHVSFDRETSELVQSGDTLRTHRLAVGTYNVEGDKIVRTGRVELDISGQRTPVEGIDTQADLILPNDDDLTYALIDLDEKSLACALGNIEKMTDPMARTLLWSATWEMTRDGRLPARLFVELVARGAQTETELAVLERILSQATTAQRKYADPAWAQSSTVLVDALLAGARGSNPEAALVFEQALSKVELTDEAAEFFVSLLDDSDAERRWRATTALVGRGDRGEDLIAAQEESDRTASGRLHALQARAAVPSEANKARVWEELTSGSLGNLDARHLAQGFHFPGGEKSLHQFNEAYFGQVERIWNEFTSEMALQVAQALFPSWDISPEGVERGKSFAQREDIPAGLRRVIREGVDGVERALRNRGVDGASEVA</sequence>
<dbReference type="Proteomes" id="UP000312032">
    <property type="component" value="Unassembled WGS sequence"/>
</dbReference>
<evidence type="ECO:0000256" key="6">
    <source>
        <dbReference type="ARBA" id="ARBA00022438"/>
    </source>
</evidence>
<evidence type="ECO:0000313" key="17">
    <source>
        <dbReference type="EMBL" id="TNL94877.1"/>
    </source>
</evidence>
<evidence type="ECO:0000256" key="1">
    <source>
        <dbReference type="ARBA" id="ARBA00000098"/>
    </source>
</evidence>
<dbReference type="GO" id="GO:0005737">
    <property type="term" value="C:cytoplasm"/>
    <property type="evidence" value="ECO:0007669"/>
    <property type="project" value="TreeGrafter"/>
</dbReference>
<reference evidence="17 18" key="1">
    <citation type="submission" date="2019-06" db="EMBL/GenBank/DDBJ databases">
        <authorList>
            <person name="Li J."/>
        </authorList>
    </citation>
    <scope>NUCLEOTIDE SEQUENCE [LARGE SCALE GENOMIC DNA]</scope>
    <source>
        <strain evidence="17 18">LMG 28165</strain>
    </source>
</reference>
<evidence type="ECO:0000256" key="8">
    <source>
        <dbReference type="ARBA" id="ARBA00022723"/>
    </source>
</evidence>
<dbReference type="Gene3D" id="1.10.390.10">
    <property type="entry name" value="Neutral Protease Domain 2"/>
    <property type="match status" value="1"/>
</dbReference>
<dbReference type="Gene3D" id="2.60.40.1730">
    <property type="entry name" value="tricorn interacting facor f3 domain"/>
    <property type="match status" value="1"/>
</dbReference>
<dbReference type="EC" id="3.4.11.2" evidence="4"/>
<evidence type="ECO:0000256" key="10">
    <source>
        <dbReference type="ARBA" id="ARBA00022833"/>
    </source>
</evidence>
<dbReference type="GO" id="GO:0042277">
    <property type="term" value="F:peptide binding"/>
    <property type="evidence" value="ECO:0007669"/>
    <property type="project" value="TreeGrafter"/>
</dbReference>